<dbReference type="EMBL" id="JASCZI010214998">
    <property type="protein sequence ID" value="MED6202326.1"/>
    <property type="molecule type" value="Genomic_DNA"/>
</dbReference>
<feature type="signal peptide" evidence="1">
    <location>
        <begin position="1"/>
        <end position="16"/>
    </location>
</feature>
<comment type="caution">
    <text evidence="2">The sequence shown here is derived from an EMBL/GenBank/DDBJ whole genome shotgun (WGS) entry which is preliminary data.</text>
</comment>
<gene>
    <name evidence="2" type="ORF">PIB30_104221</name>
</gene>
<evidence type="ECO:0000313" key="3">
    <source>
        <dbReference type="Proteomes" id="UP001341840"/>
    </source>
</evidence>
<name>A0ABU6XXU2_9FABA</name>
<accession>A0ABU6XXU2</accession>
<evidence type="ECO:0000313" key="2">
    <source>
        <dbReference type="EMBL" id="MED6202326.1"/>
    </source>
</evidence>
<feature type="chain" id="PRO_5046945253" evidence="1">
    <location>
        <begin position="17"/>
        <end position="55"/>
    </location>
</feature>
<proteinExistence type="predicted"/>
<keyword evidence="3" id="KW-1185">Reference proteome</keyword>
<reference evidence="2 3" key="1">
    <citation type="journal article" date="2023" name="Plants (Basel)">
        <title>Bridging the Gap: Combining Genomics and Transcriptomics Approaches to Understand Stylosanthes scabra, an Orphan Legume from the Brazilian Caatinga.</title>
        <authorList>
            <person name="Ferreira-Neto J.R.C."/>
            <person name="da Silva M.D."/>
            <person name="Binneck E."/>
            <person name="de Melo N.F."/>
            <person name="da Silva R.H."/>
            <person name="de Melo A.L.T.M."/>
            <person name="Pandolfi V."/>
            <person name="Bustamante F.O."/>
            <person name="Brasileiro-Vidal A.C."/>
            <person name="Benko-Iseppon A.M."/>
        </authorList>
    </citation>
    <scope>NUCLEOTIDE SEQUENCE [LARGE SCALE GENOMIC DNA]</scope>
    <source>
        <tissue evidence="2">Leaves</tissue>
    </source>
</reference>
<organism evidence="2 3">
    <name type="scientific">Stylosanthes scabra</name>
    <dbReference type="NCBI Taxonomy" id="79078"/>
    <lineage>
        <taxon>Eukaryota</taxon>
        <taxon>Viridiplantae</taxon>
        <taxon>Streptophyta</taxon>
        <taxon>Embryophyta</taxon>
        <taxon>Tracheophyta</taxon>
        <taxon>Spermatophyta</taxon>
        <taxon>Magnoliopsida</taxon>
        <taxon>eudicotyledons</taxon>
        <taxon>Gunneridae</taxon>
        <taxon>Pentapetalae</taxon>
        <taxon>rosids</taxon>
        <taxon>fabids</taxon>
        <taxon>Fabales</taxon>
        <taxon>Fabaceae</taxon>
        <taxon>Papilionoideae</taxon>
        <taxon>50 kb inversion clade</taxon>
        <taxon>dalbergioids sensu lato</taxon>
        <taxon>Dalbergieae</taxon>
        <taxon>Pterocarpus clade</taxon>
        <taxon>Stylosanthes</taxon>
    </lineage>
</organism>
<sequence length="55" mass="5798">MAFMSWLACIAKLELSLRSCCCPCLEFTTVAYFGGIEAVEVAENAAVDAGYGAVT</sequence>
<evidence type="ECO:0000256" key="1">
    <source>
        <dbReference type="SAM" id="SignalP"/>
    </source>
</evidence>
<protein>
    <submittedName>
        <fullName evidence="2">Uncharacterized protein</fullName>
    </submittedName>
</protein>
<feature type="non-terminal residue" evidence="2">
    <location>
        <position position="55"/>
    </location>
</feature>
<keyword evidence="1" id="KW-0732">Signal</keyword>
<dbReference type="Proteomes" id="UP001341840">
    <property type="component" value="Unassembled WGS sequence"/>
</dbReference>